<organism evidence="1 2">
    <name type="scientific">Hypoxylon rubiginosum</name>
    <dbReference type="NCBI Taxonomy" id="110542"/>
    <lineage>
        <taxon>Eukaryota</taxon>
        <taxon>Fungi</taxon>
        <taxon>Dikarya</taxon>
        <taxon>Ascomycota</taxon>
        <taxon>Pezizomycotina</taxon>
        <taxon>Sordariomycetes</taxon>
        <taxon>Xylariomycetidae</taxon>
        <taxon>Xylariales</taxon>
        <taxon>Hypoxylaceae</taxon>
        <taxon>Hypoxylon</taxon>
    </lineage>
</organism>
<evidence type="ECO:0000313" key="1">
    <source>
        <dbReference type="EMBL" id="KAI4863400.1"/>
    </source>
</evidence>
<comment type="caution">
    <text evidence="1">The sequence shown here is derived from an EMBL/GenBank/DDBJ whole genome shotgun (WGS) entry which is preliminary data.</text>
</comment>
<gene>
    <name evidence="1" type="ORF">F4820DRAFT_376303</name>
</gene>
<protein>
    <submittedName>
        <fullName evidence="1">Uncharacterized protein</fullName>
    </submittedName>
</protein>
<dbReference type="Proteomes" id="UP001497700">
    <property type="component" value="Unassembled WGS sequence"/>
</dbReference>
<name>A0ACB9YWV5_9PEZI</name>
<sequence length="228" mass="25237">MDAHAILTAQGWRGKGHTLHPTSDTHGLTHHLLIKRNDDGSGLGHKKAEQKAEAWWLNAFDQALKGIDTKSGTMKQTLKGGALEKITSKGIGKYTGTRGLYSSFVRGGVMEGTVGPNVVSGLPTPPDSGVGTPAAAASGDEEKQVGKESKEERRARREAKRLRKAEKQRARKEAEERAAAKKVEKKKTKKAERQQIKATETKEERRERRDARRKRKEEKRRVRTKSGG</sequence>
<proteinExistence type="predicted"/>
<reference evidence="1 2" key="1">
    <citation type="journal article" date="2022" name="New Phytol.">
        <title>Ecological generalism drives hyperdiversity of secondary metabolite gene clusters in xylarialean endophytes.</title>
        <authorList>
            <person name="Franco M.E.E."/>
            <person name="Wisecaver J.H."/>
            <person name="Arnold A.E."/>
            <person name="Ju Y.M."/>
            <person name="Slot J.C."/>
            <person name="Ahrendt S."/>
            <person name="Moore L.P."/>
            <person name="Eastman K.E."/>
            <person name="Scott K."/>
            <person name="Konkel Z."/>
            <person name="Mondo S.J."/>
            <person name="Kuo A."/>
            <person name="Hayes R.D."/>
            <person name="Haridas S."/>
            <person name="Andreopoulos B."/>
            <person name="Riley R."/>
            <person name="LaButti K."/>
            <person name="Pangilinan J."/>
            <person name="Lipzen A."/>
            <person name="Amirebrahimi M."/>
            <person name="Yan J."/>
            <person name="Adam C."/>
            <person name="Keymanesh K."/>
            <person name="Ng V."/>
            <person name="Louie K."/>
            <person name="Northen T."/>
            <person name="Drula E."/>
            <person name="Henrissat B."/>
            <person name="Hsieh H.M."/>
            <person name="Youens-Clark K."/>
            <person name="Lutzoni F."/>
            <person name="Miadlikowska J."/>
            <person name="Eastwood D.C."/>
            <person name="Hamelin R.C."/>
            <person name="Grigoriev I.V."/>
            <person name="U'Ren J.M."/>
        </authorList>
    </citation>
    <scope>NUCLEOTIDE SEQUENCE [LARGE SCALE GENOMIC DNA]</scope>
    <source>
        <strain evidence="1 2">CBS 119005</strain>
    </source>
</reference>
<evidence type="ECO:0000313" key="2">
    <source>
        <dbReference type="Proteomes" id="UP001497700"/>
    </source>
</evidence>
<dbReference type="EMBL" id="MU393505">
    <property type="protein sequence ID" value="KAI4863400.1"/>
    <property type="molecule type" value="Genomic_DNA"/>
</dbReference>
<keyword evidence="2" id="KW-1185">Reference proteome</keyword>
<accession>A0ACB9YWV5</accession>